<dbReference type="OrthoDB" id="3230530at2759"/>
<feature type="compositionally biased region" description="Pro residues" evidence="1">
    <location>
        <begin position="298"/>
        <end position="308"/>
    </location>
</feature>
<organism evidence="2 3">
    <name type="scientific">Sanghuangporus baumii</name>
    <name type="common">Phellinus baumii</name>
    <dbReference type="NCBI Taxonomy" id="108892"/>
    <lineage>
        <taxon>Eukaryota</taxon>
        <taxon>Fungi</taxon>
        <taxon>Dikarya</taxon>
        <taxon>Basidiomycota</taxon>
        <taxon>Agaricomycotina</taxon>
        <taxon>Agaricomycetes</taxon>
        <taxon>Hymenochaetales</taxon>
        <taxon>Hymenochaetaceae</taxon>
        <taxon>Sanghuangporus</taxon>
    </lineage>
</organism>
<feature type="compositionally biased region" description="Basic and acidic residues" evidence="1">
    <location>
        <begin position="284"/>
        <end position="293"/>
    </location>
</feature>
<feature type="compositionally biased region" description="Basic residues" evidence="1">
    <location>
        <begin position="496"/>
        <end position="505"/>
    </location>
</feature>
<protein>
    <submittedName>
        <fullName evidence="2">Uncharacterized protein</fullName>
    </submittedName>
</protein>
<accession>A0A9Q5N9A3</accession>
<feature type="compositionally biased region" description="Basic residues" evidence="1">
    <location>
        <begin position="574"/>
        <end position="584"/>
    </location>
</feature>
<feature type="compositionally biased region" description="Basic and acidic residues" evidence="1">
    <location>
        <begin position="585"/>
        <end position="595"/>
    </location>
</feature>
<feature type="compositionally biased region" description="Polar residues" evidence="1">
    <location>
        <begin position="527"/>
        <end position="549"/>
    </location>
</feature>
<evidence type="ECO:0000313" key="3">
    <source>
        <dbReference type="Proteomes" id="UP000757232"/>
    </source>
</evidence>
<comment type="caution">
    <text evidence="2">The sequence shown here is derived from an EMBL/GenBank/DDBJ whole genome shotgun (WGS) entry which is preliminary data.</text>
</comment>
<gene>
    <name evidence="2" type="ORF">A7U60_g1364</name>
</gene>
<dbReference type="AlphaFoldDB" id="A0A9Q5N9A3"/>
<reference evidence="2" key="1">
    <citation type="submission" date="2016-06" db="EMBL/GenBank/DDBJ databases">
        <title>Draft Genome sequence of the fungus Inonotus baumii.</title>
        <authorList>
            <person name="Zhu H."/>
            <person name="Lin W."/>
        </authorList>
    </citation>
    <scope>NUCLEOTIDE SEQUENCE</scope>
    <source>
        <strain evidence="2">821</strain>
    </source>
</reference>
<feature type="region of interest" description="Disordered" evidence="1">
    <location>
        <begin position="487"/>
        <end position="661"/>
    </location>
</feature>
<evidence type="ECO:0000256" key="1">
    <source>
        <dbReference type="SAM" id="MobiDB-lite"/>
    </source>
</evidence>
<feature type="region of interest" description="Disordered" evidence="1">
    <location>
        <begin position="26"/>
        <end position="51"/>
    </location>
</feature>
<sequence length="712" mass="78814">MPGPSRLNQPLHPLLCSSSFSLFPLPHPPPQRTPSSDGVHPRLSSQPGSPCRIQRGSMVKLSILSYRGNSNSRFFPHSGYLALTPVKVEGVVRTNLDEDRKPLLASSVYASVRCIEARLGRVGVVNTNVLVEYTQILWSKPNGVNWADLGDGEFPFKIVVPTKTPGFTYANFQDYRVFWRIEAVIEHAPTFGVGSRKLKTYEIPLVRYDTQIPRREPLISPARILTTRKPRAPVIQYQLLQPTSPIGPLDIVTVQLMLRPIDRSVVVRNASMVVERRIELSEAHQLANRDRQDSSSPSPSPSPRPGLRPLPTAGGGNSDGPMFTNHDRNFERRGMSEPPTSSTGRLLSPPPDAHFTSSSLTSLSSTYTSYSVSTTTDERPLLNPIITDLPAKTISLTVAHVDSTGAFTKDPSGAYTKTMTLQWPASKSHSHWAMGETMQTEMIRVRFFIHVKIIVSSPSTGTETIELEERELFLIATNESERKLAATKYADASARSKSKSPRRSKAPLSESTENQLPSPHPIPPVPQSANPVETRNNFASHHPSCSSPTAVVLTPPQTLRRPHTSAGPRDKSSSRTHHRHHEHHRERDRNREGENPGKLSSVFRSSRRPETARPTSASKDTHTTSPTSAYPYPPTHARRSSREVNGGAVSISGPDGTANDPKSVRAWEEELARIERTSRRMSTDVLGFNLKRLRMRTSRPKTVSNSLTSDTP</sequence>
<evidence type="ECO:0000313" key="2">
    <source>
        <dbReference type="EMBL" id="OCB91410.1"/>
    </source>
</evidence>
<feature type="compositionally biased region" description="Basic and acidic residues" evidence="1">
    <location>
        <begin position="325"/>
        <end position="335"/>
    </location>
</feature>
<proteinExistence type="predicted"/>
<feature type="region of interest" description="Disordered" evidence="1">
    <location>
        <begin position="284"/>
        <end position="359"/>
    </location>
</feature>
<name>A0A9Q5N9A3_SANBA</name>
<keyword evidence="3" id="KW-1185">Reference proteome</keyword>
<dbReference type="EMBL" id="LNZH02000090">
    <property type="protein sequence ID" value="OCB91410.1"/>
    <property type="molecule type" value="Genomic_DNA"/>
</dbReference>
<dbReference type="Proteomes" id="UP000757232">
    <property type="component" value="Unassembled WGS sequence"/>
</dbReference>